<accession>A0A127VCW0</accession>
<organism evidence="1 2">
    <name type="scientific">Pedobacter cryoconitis</name>
    <dbReference type="NCBI Taxonomy" id="188932"/>
    <lineage>
        <taxon>Bacteria</taxon>
        <taxon>Pseudomonadati</taxon>
        <taxon>Bacteroidota</taxon>
        <taxon>Sphingobacteriia</taxon>
        <taxon>Sphingobacteriales</taxon>
        <taxon>Sphingobacteriaceae</taxon>
        <taxon>Pedobacter</taxon>
    </lineage>
</organism>
<dbReference type="PATRIC" id="fig|188932.3.peg.2263"/>
<evidence type="ECO:0000313" key="2">
    <source>
        <dbReference type="Proteomes" id="UP000071561"/>
    </source>
</evidence>
<evidence type="ECO:0000313" key="1">
    <source>
        <dbReference type="EMBL" id="AMP99060.1"/>
    </source>
</evidence>
<gene>
    <name evidence="1" type="ORF">AY601_2159</name>
</gene>
<dbReference type="RefSeq" id="WP_068400441.1">
    <property type="nucleotide sequence ID" value="NZ_CP014504.1"/>
</dbReference>
<dbReference type="EMBL" id="CP014504">
    <property type="protein sequence ID" value="AMP99060.1"/>
    <property type="molecule type" value="Genomic_DNA"/>
</dbReference>
<proteinExistence type="predicted"/>
<protein>
    <submittedName>
        <fullName evidence="1">Uncharacterized protein</fullName>
    </submittedName>
</protein>
<keyword evidence="2" id="KW-1185">Reference proteome</keyword>
<name>A0A127VCW0_9SPHI</name>
<sequence>MKKNHLGGTFLLQYDALIDPRYQALLKALPKNKFEIGAWWELPQQLIEKAGIIQVFKLLKYSGHLIQELSRLNLKRKR</sequence>
<reference evidence="1 2" key="1">
    <citation type="submission" date="2016-03" db="EMBL/GenBank/DDBJ databases">
        <title>Complete genome sequence of Pedobacter cryoconitis PAMC 27485.</title>
        <authorList>
            <person name="Lee J."/>
            <person name="Kim O.-S."/>
        </authorList>
    </citation>
    <scope>NUCLEOTIDE SEQUENCE [LARGE SCALE GENOMIC DNA]</scope>
    <source>
        <strain evidence="1 2">PAMC 27485</strain>
    </source>
</reference>
<dbReference type="Proteomes" id="UP000071561">
    <property type="component" value="Chromosome"/>
</dbReference>
<dbReference type="AlphaFoldDB" id="A0A127VCW0"/>
<dbReference type="KEGG" id="pcm:AY601_2159"/>